<dbReference type="AlphaFoldDB" id="A0A1I7LVY7"/>
<sequence>MSTITAASDRSTQRSIKQQKAIGEVTDAMDDTAIFLKLMKKAEEAAQAAA</sequence>
<accession>A0A1I7LVY7</accession>
<organism evidence="1 2">
    <name type="scientific">Pseudoduganella namucuonensis</name>
    <dbReference type="NCBI Taxonomy" id="1035707"/>
    <lineage>
        <taxon>Bacteria</taxon>
        <taxon>Pseudomonadati</taxon>
        <taxon>Pseudomonadota</taxon>
        <taxon>Betaproteobacteria</taxon>
        <taxon>Burkholderiales</taxon>
        <taxon>Oxalobacteraceae</taxon>
        <taxon>Telluria group</taxon>
        <taxon>Pseudoduganella</taxon>
    </lineage>
</organism>
<protein>
    <submittedName>
        <fullName evidence="1">Uncharacterized protein</fullName>
    </submittedName>
</protein>
<proteinExistence type="predicted"/>
<keyword evidence="2" id="KW-1185">Reference proteome</keyword>
<dbReference type="RefSeq" id="WP_177307620.1">
    <property type="nucleotide sequence ID" value="NZ_FPBO01000040.1"/>
</dbReference>
<dbReference type="EMBL" id="FPBO01000040">
    <property type="protein sequence ID" value="SFV13845.1"/>
    <property type="molecule type" value="Genomic_DNA"/>
</dbReference>
<gene>
    <name evidence="1" type="ORF">SAMN05216552_104023</name>
</gene>
<dbReference type="STRING" id="1035707.SAMN05216552_104023"/>
<evidence type="ECO:0000313" key="1">
    <source>
        <dbReference type="EMBL" id="SFV13845.1"/>
    </source>
</evidence>
<reference evidence="2" key="1">
    <citation type="submission" date="2016-10" db="EMBL/GenBank/DDBJ databases">
        <authorList>
            <person name="Varghese N."/>
            <person name="Submissions S."/>
        </authorList>
    </citation>
    <scope>NUCLEOTIDE SEQUENCE [LARGE SCALE GENOMIC DNA]</scope>
    <source>
        <strain evidence="2">CGMCC 1.11014</strain>
    </source>
</reference>
<evidence type="ECO:0000313" key="2">
    <source>
        <dbReference type="Proteomes" id="UP000199391"/>
    </source>
</evidence>
<dbReference type="Proteomes" id="UP000199391">
    <property type="component" value="Unassembled WGS sequence"/>
</dbReference>
<name>A0A1I7LVY7_9BURK</name>